<evidence type="ECO:0000256" key="1">
    <source>
        <dbReference type="ARBA" id="ARBA00022536"/>
    </source>
</evidence>
<evidence type="ECO:0000256" key="3">
    <source>
        <dbReference type="ARBA" id="ARBA00022737"/>
    </source>
</evidence>
<dbReference type="Gene3D" id="2.10.25.10">
    <property type="entry name" value="Laminin"/>
    <property type="match status" value="6"/>
</dbReference>
<keyword evidence="1 6" id="KW-0245">EGF-like domain</keyword>
<dbReference type="GO" id="GO:0032991">
    <property type="term" value="C:protein-containing complex"/>
    <property type="evidence" value="ECO:0007669"/>
    <property type="project" value="TreeGrafter"/>
</dbReference>
<evidence type="ECO:0000256" key="4">
    <source>
        <dbReference type="ARBA" id="ARBA00023157"/>
    </source>
</evidence>
<comment type="caution">
    <text evidence="7">Lacks conserved residue(s) required for the propagation of feature annotation.</text>
</comment>
<reference evidence="11" key="1">
    <citation type="submission" date="2025-08" db="UniProtKB">
        <authorList>
            <consortium name="RefSeq"/>
        </authorList>
    </citation>
    <scope>IDENTIFICATION</scope>
    <source>
        <tissue evidence="11">Gonads</tissue>
    </source>
</reference>
<keyword evidence="2" id="KW-0732">Signal</keyword>
<keyword evidence="3" id="KW-0677">Repeat</keyword>
<dbReference type="InterPro" id="IPR001190">
    <property type="entry name" value="SRCR"/>
</dbReference>
<sequence>MFYVSDPCYRNPCQNGGTCYPKRTSYWPYQYTEYSCQCDSYHYGQKCQYYGRQTTERPTVETTQSCQNGGYYDYYNGRCRCQAGTWGYYCQYGSVQTTVETTKMATTYDPCYRNPCQNGGTCYPKRASYWPYQYTDYSCQCDSYHYGQKCQYYGRQTTERPTVETTQSCQNGGYYDYYNGRCRCQAGTWGYYCQYGSVTTPLPPEETTFIANTTDTFTGKKIRLVGGGSVSIGRMEVYHNGQWGTVCDDSFDNTDAQVVCRMLGYSPYNARAYSSARFGQGRGPIWLDDLRCRGYESSVFDCSHQGLGKHNCGHSEDAGVSCYNDTDLSVTTAYSEETTAANEITTEMPETTTHDPCSQNPCQYGGTCIRTNSYYWPYTGYRCNCPYYRTGQKCEYGAYGYQETTAANEITTEMPEATTYDPCSRNPCQYGGTCMRTSSYYWPYTGYRCNCPYYRTGQKCEYSAYGYRETTAPNEITAAMMKTTPYDPCSQNPCQYGGTCIRTNRYYWPYTGYRCNCPYYRTGQKCEYSAYGYQETTAAEEITTTVAPEATTYDPCSQNPCQYGGTCIRTNSYYWPYTGYRCNCPYYRTGQKCEYGAYGYLFIPAIKLNEG</sequence>
<dbReference type="SUPFAM" id="SSF56487">
    <property type="entry name" value="SRCR-like"/>
    <property type="match status" value="1"/>
</dbReference>
<dbReference type="STRING" id="7574.A0A2R2MRY8"/>
<dbReference type="Gene3D" id="3.10.250.10">
    <property type="entry name" value="SRCR-like domain"/>
    <property type="match status" value="1"/>
</dbReference>
<feature type="disulfide bond" evidence="6">
    <location>
        <begin position="517"/>
        <end position="526"/>
    </location>
</feature>
<evidence type="ECO:0000256" key="6">
    <source>
        <dbReference type="PROSITE-ProRule" id="PRU00076"/>
    </source>
</evidence>
<dbReference type="PROSITE" id="PS00420">
    <property type="entry name" value="SRCR_1"/>
    <property type="match status" value="1"/>
</dbReference>
<keyword evidence="4 7" id="KW-1015">Disulfide bond</keyword>
<evidence type="ECO:0000256" key="5">
    <source>
        <dbReference type="ARBA" id="ARBA00023180"/>
    </source>
</evidence>
<dbReference type="InterPro" id="IPR036772">
    <property type="entry name" value="SRCR-like_dom_sf"/>
</dbReference>
<dbReference type="GeneID" id="106162904"/>
<dbReference type="GO" id="GO:0007157">
    <property type="term" value="P:heterophilic cell-cell adhesion via plasma membrane cell adhesion molecules"/>
    <property type="evidence" value="ECO:0007669"/>
    <property type="project" value="TreeGrafter"/>
</dbReference>
<feature type="disulfide bond" evidence="6">
    <location>
        <begin position="584"/>
        <end position="593"/>
    </location>
</feature>
<dbReference type="OrthoDB" id="10066015at2759"/>
<keyword evidence="10" id="KW-1185">Reference proteome</keyword>
<dbReference type="Proteomes" id="UP000085678">
    <property type="component" value="Unplaced"/>
</dbReference>
<dbReference type="PRINTS" id="PR00258">
    <property type="entry name" value="SPERACTRCPTR"/>
</dbReference>
<dbReference type="PROSITE" id="PS50287">
    <property type="entry name" value="SRCR_2"/>
    <property type="match status" value="1"/>
</dbReference>
<feature type="domain" description="EGF-like" evidence="8">
    <location>
        <begin position="4"/>
        <end position="48"/>
    </location>
</feature>
<keyword evidence="5" id="KW-0325">Glycoprotein</keyword>
<dbReference type="FunFam" id="3.10.250.10:FF:000006">
    <property type="entry name" value="neurotrypsin isoform X2"/>
    <property type="match status" value="1"/>
</dbReference>
<organism evidence="10 11">
    <name type="scientific">Lingula anatina</name>
    <name type="common">Brachiopod</name>
    <name type="synonym">Lingula unguis</name>
    <dbReference type="NCBI Taxonomy" id="7574"/>
    <lineage>
        <taxon>Eukaryota</taxon>
        <taxon>Metazoa</taxon>
        <taxon>Spiralia</taxon>
        <taxon>Lophotrochozoa</taxon>
        <taxon>Brachiopoda</taxon>
        <taxon>Linguliformea</taxon>
        <taxon>Lingulata</taxon>
        <taxon>Lingulida</taxon>
        <taxon>Linguloidea</taxon>
        <taxon>Lingulidae</taxon>
        <taxon>Lingula</taxon>
    </lineage>
</organism>
<dbReference type="Pfam" id="PF00530">
    <property type="entry name" value="SRCR"/>
    <property type="match status" value="1"/>
</dbReference>
<evidence type="ECO:0000256" key="7">
    <source>
        <dbReference type="PROSITE-ProRule" id="PRU00196"/>
    </source>
</evidence>
<dbReference type="PROSITE" id="PS50026">
    <property type="entry name" value="EGF_3"/>
    <property type="match status" value="6"/>
</dbReference>
<dbReference type="GO" id="GO:0005886">
    <property type="term" value="C:plasma membrane"/>
    <property type="evidence" value="ECO:0007669"/>
    <property type="project" value="TreeGrafter"/>
</dbReference>
<feature type="disulfide bond" evidence="7">
    <location>
        <begin position="292"/>
        <end position="302"/>
    </location>
</feature>
<evidence type="ECO:0000259" key="9">
    <source>
        <dbReference type="PROSITE" id="PS50287"/>
    </source>
</evidence>
<dbReference type="SMART" id="SM00202">
    <property type="entry name" value="SR"/>
    <property type="match status" value="1"/>
</dbReference>
<evidence type="ECO:0000256" key="2">
    <source>
        <dbReference type="ARBA" id="ARBA00022729"/>
    </source>
</evidence>
<feature type="disulfide bond" evidence="6">
    <location>
        <begin position="38"/>
        <end position="47"/>
    </location>
</feature>
<dbReference type="SUPFAM" id="SSF57196">
    <property type="entry name" value="EGF/Laminin"/>
    <property type="match status" value="6"/>
</dbReference>
<feature type="domain" description="EGF-like" evidence="8">
    <location>
        <begin position="353"/>
        <end position="395"/>
    </location>
</feature>
<dbReference type="InterPro" id="IPR000742">
    <property type="entry name" value="EGF"/>
</dbReference>
<feature type="domain" description="EGF-like" evidence="8">
    <location>
        <begin position="485"/>
        <end position="527"/>
    </location>
</feature>
<name>A0A2R2MRY8_LINAN</name>
<dbReference type="RefSeq" id="XP_023933025.1">
    <property type="nucleotide sequence ID" value="XM_024077257.1"/>
</dbReference>
<evidence type="ECO:0000313" key="10">
    <source>
        <dbReference type="Proteomes" id="UP000085678"/>
    </source>
</evidence>
<feature type="domain" description="EGF-like" evidence="8">
    <location>
        <begin position="419"/>
        <end position="461"/>
    </location>
</feature>
<feature type="domain" description="SRCR" evidence="9">
    <location>
        <begin position="222"/>
        <end position="323"/>
    </location>
</feature>
<accession>A0A2R2MRY8</accession>
<dbReference type="PROSITE" id="PS00022">
    <property type="entry name" value="EGF_1"/>
    <property type="match status" value="8"/>
</dbReference>
<evidence type="ECO:0000313" key="11">
    <source>
        <dbReference type="RefSeq" id="XP_023933025.1"/>
    </source>
</evidence>
<proteinExistence type="predicted"/>
<dbReference type="AlphaFoldDB" id="A0A2R2MRY8"/>
<dbReference type="KEGG" id="lak:106162904"/>
<gene>
    <name evidence="11" type="primary">LOC106162904</name>
</gene>
<dbReference type="InParanoid" id="A0A2R2MRY8"/>
<dbReference type="PANTHER" id="PTHR24049">
    <property type="entry name" value="CRUMBS FAMILY MEMBER"/>
    <property type="match status" value="1"/>
</dbReference>
<dbReference type="InterPro" id="IPR051022">
    <property type="entry name" value="Notch_Cell-Fate_Det"/>
</dbReference>
<feature type="domain" description="EGF-like" evidence="8">
    <location>
        <begin position="107"/>
        <end position="151"/>
    </location>
</feature>
<protein>
    <submittedName>
        <fullName evidence="11">Neurogenic locus notch homolog protein 1-like</fullName>
    </submittedName>
</protein>
<feature type="domain" description="EGF-like" evidence="8">
    <location>
        <begin position="552"/>
        <end position="594"/>
    </location>
</feature>
<evidence type="ECO:0000259" key="8">
    <source>
        <dbReference type="PROSITE" id="PS50026"/>
    </source>
</evidence>
<dbReference type="GO" id="GO:0045197">
    <property type="term" value="P:establishment or maintenance of epithelial cell apical/basal polarity"/>
    <property type="evidence" value="ECO:0007669"/>
    <property type="project" value="TreeGrafter"/>
</dbReference>
<feature type="disulfide bond" evidence="6">
    <location>
        <begin position="451"/>
        <end position="460"/>
    </location>
</feature>
<feature type="disulfide bond" evidence="6">
    <location>
        <begin position="141"/>
        <end position="150"/>
    </location>
</feature>
<feature type="disulfide bond" evidence="6">
    <location>
        <begin position="385"/>
        <end position="394"/>
    </location>
</feature>
<dbReference type="SMART" id="SM00181">
    <property type="entry name" value="EGF"/>
    <property type="match status" value="6"/>
</dbReference>